<organism evidence="5 6">
    <name type="scientific">Enterococcus mundtii</name>
    <dbReference type="NCBI Taxonomy" id="53346"/>
    <lineage>
        <taxon>Bacteria</taxon>
        <taxon>Bacillati</taxon>
        <taxon>Bacillota</taxon>
        <taxon>Bacilli</taxon>
        <taxon>Lactobacillales</taxon>
        <taxon>Enterococcaceae</taxon>
        <taxon>Enterococcus</taxon>
    </lineage>
</organism>
<dbReference type="Pfam" id="PF06030">
    <property type="entry name" value="WxLIP_PGBD"/>
    <property type="match status" value="1"/>
</dbReference>
<proteinExistence type="predicted"/>
<dbReference type="AlphaFoldDB" id="A0A242KV65"/>
<comment type="caution">
    <text evidence="5">The sequence shown here is derived from an EMBL/GenBank/DDBJ whole genome shotgun (WGS) entry which is preliminary data.</text>
</comment>
<name>A0A242KV65_ENTMU</name>
<dbReference type="InterPro" id="IPR021759">
    <property type="entry name" value="WxLIP_HBD"/>
</dbReference>
<evidence type="ECO:0000256" key="1">
    <source>
        <dbReference type="SAM" id="Phobius"/>
    </source>
</evidence>
<keyword evidence="1" id="KW-0812">Transmembrane</keyword>
<evidence type="ECO:0000256" key="2">
    <source>
        <dbReference type="SAM" id="SignalP"/>
    </source>
</evidence>
<feature type="chain" id="PRO_5012467319" evidence="2">
    <location>
        <begin position="27"/>
        <end position="381"/>
    </location>
</feature>
<gene>
    <name evidence="5" type="ORF">A5802_002848</name>
</gene>
<keyword evidence="2" id="KW-0732">Signal</keyword>
<sequence length="381" mass="42900">MKRAKFYLTMFVMVMVMMITNQVVKANEFQFSMTPVLPENQAEDVSYFDLLMTPGQKQTIQVLLDNSTDKVVTVEASVASATTNINGVVEYSPTENKKDKTLKYDLAEYVKMPDEIALQPQSQTSIAIEVTMPSEKFDGVIAGGLTFKQKSSETDTSSTDKKGVSLKNEYSYVEALVLQQTNTKVAPSLTLNDVAPSQVNARNVINANLQNSKMGYLNQMKVDATVTNVDDPNMTFTSVKEMMQMAPNTNFDYPIAISNQGMLDSGNPSKPMKAGTYHLAMDVYGQKDPSGEYIQTEKDQEGKETDIHYVYKWHFEKDFTITAEKAKELNAKDVTVEKDNTWIYFLIGGILLALLAFLLFFILWKRRKKDEEDEEDKISLP</sequence>
<feature type="transmembrane region" description="Helical" evidence="1">
    <location>
        <begin position="342"/>
        <end position="364"/>
    </location>
</feature>
<dbReference type="Pfam" id="PF11797">
    <property type="entry name" value="WxLIP_HBD"/>
    <property type="match status" value="1"/>
</dbReference>
<feature type="domain" description="WxL Interacting Protein host binding" evidence="4">
    <location>
        <begin position="161"/>
        <end position="330"/>
    </location>
</feature>
<feature type="signal peptide" evidence="2">
    <location>
        <begin position="1"/>
        <end position="26"/>
    </location>
</feature>
<evidence type="ECO:0000259" key="3">
    <source>
        <dbReference type="Pfam" id="PF06030"/>
    </source>
</evidence>
<keyword evidence="1" id="KW-1133">Transmembrane helix</keyword>
<dbReference type="RefSeq" id="WP_086335511.1">
    <property type="nucleotide sequence ID" value="NZ_NGMS01000003.1"/>
</dbReference>
<feature type="domain" description="WxL Interacting Protein peptidoglycan binding" evidence="3">
    <location>
        <begin position="31"/>
        <end position="148"/>
    </location>
</feature>
<accession>A0A242KV65</accession>
<keyword evidence="1" id="KW-0472">Membrane</keyword>
<evidence type="ECO:0000259" key="4">
    <source>
        <dbReference type="Pfam" id="PF11797"/>
    </source>
</evidence>
<dbReference type="Proteomes" id="UP000195024">
    <property type="component" value="Unassembled WGS sequence"/>
</dbReference>
<reference evidence="5 6" key="1">
    <citation type="submission" date="2017-05" db="EMBL/GenBank/DDBJ databases">
        <title>The Genome Sequence of Enterococcus mundtii 6B1_DIV0119.</title>
        <authorList>
            <consortium name="The Broad Institute Genomics Platform"/>
            <consortium name="The Broad Institute Genomic Center for Infectious Diseases"/>
            <person name="Earl A."/>
            <person name="Manson A."/>
            <person name="Schwartman J."/>
            <person name="Gilmore M."/>
            <person name="Abouelleil A."/>
            <person name="Cao P."/>
            <person name="Chapman S."/>
            <person name="Cusick C."/>
            <person name="Shea T."/>
            <person name="Young S."/>
            <person name="Neafsey D."/>
            <person name="Nusbaum C."/>
            <person name="Birren B."/>
        </authorList>
    </citation>
    <scope>NUCLEOTIDE SEQUENCE [LARGE SCALE GENOMIC DNA]</scope>
    <source>
        <strain evidence="5 6">6B1_DIV0119</strain>
    </source>
</reference>
<dbReference type="InterPro" id="IPR010317">
    <property type="entry name" value="WxLIP_PGBD"/>
</dbReference>
<evidence type="ECO:0000313" key="6">
    <source>
        <dbReference type="Proteomes" id="UP000195024"/>
    </source>
</evidence>
<evidence type="ECO:0000313" key="5">
    <source>
        <dbReference type="EMBL" id="OTP24938.1"/>
    </source>
</evidence>
<dbReference type="EMBL" id="NGMS01000003">
    <property type="protein sequence ID" value="OTP24938.1"/>
    <property type="molecule type" value="Genomic_DNA"/>
</dbReference>
<protein>
    <submittedName>
        <fullName evidence="5">Uncharacterized protein</fullName>
    </submittedName>
</protein>